<dbReference type="AlphaFoldDB" id="A0A2L2TG50"/>
<evidence type="ECO:0000313" key="3">
    <source>
        <dbReference type="EMBL" id="CEI61996.1"/>
    </source>
</evidence>
<feature type="region of interest" description="Disordered" evidence="1">
    <location>
        <begin position="589"/>
        <end position="608"/>
    </location>
</feature>
<keyword evidence="4" id="KW-1185">Reference proteome</keyword>
<proteinExistence type="predicted"/>
<sequence length="629" mass="71391">MVSMSFRLLIKFSIEEEPFGQLLITSEWQAWETVWIFRLPFISKNFSIYPILFESGCDINNTTNCKKECNSKQTLFGSPESLWNCLTIAAVVADRGFINWGRWRDTATVLFNPTPIRGCLSELWEDKFQYIPLNLSIIEDLGRIMGEDYCTGADPSIDFDIVGPGVCVTLTIVKCDQQLMILRILVVYLITLVFPGVQDCQDLDSELLSCIPAAVKRAIQGCENRSSMAELCRIMQIRHCSRSCISAIIAFSGSSSAGLANISLSLLWLANNLILRGVVSAGMYPLLFIQLILHKTHNRWWYTLFQVILNWVLMLVITHPGVMGIEALEKHVKKNNAIDHCGGNTGMGTYYFSDGLVSSRTLAGLGSNFTDGRLDLKNGNHYLLRQNMDSYFKIHSNIQSPINTIMVFLILDWIYAMLKAQSSESGTWLYSRTRFLTQRSLSQAHRFHETKYFWLLTEALWVSMEALSVMMDFLGVLRDGKEDGESDIYISNWSFEQLIAACVWYPTILKFLCLNIGGVLPSLQKRVGDMIEATYRTGDERSDSDVALETLIPPGRIERSRNDGMESHRLTPRRSWGRTVKRSIEMYQGLGDPRNRSGQSNWQPGTSAAPKECVWFSSQMKLRNFDVLE</sequence>
<feature type="transmembrane region" description="Helical" evidence="2">
    <location>
        <begin position="273"/>
        <end position="293"/>
    </location>
</feature>
<keyword evidence="2" id="KW-0812">Transmembrane</keyword>
<reference evidence="4" key="1">
    <citation type="submission" date="2014-10" db="EMBL/GenBank/DDBJ databases">
        <authorList>
            <person name="King R."/>
        </authorList>
    </citation>
    <scope>NUCLEOTIDE SEQUENCE [LARGE SCALE GENOMIC DNA]</scope>
    <source>
        <strain evidence="4">A3/5</strain>
    </source>
</reference>
<keyword evidence="2" id="KW-1133">Transmembrane helix</keyword>
<feature type="transmembrane region" description="Helical" evidence="2">
    <location>
        <begin position="300"/>
        <end position="318"/>
    </location>
</feature>
<accession>A0A2L2TG50</accession>
<dbReference type="EMBL" id="LN649230">
    <property type="protein sequence ID" value="CEI61996.1"/>
    <property type="molecule type" value="Genomic_DNA"/>
</dbReference>
<dbReference type="Proteomes" id="UP000245910">
    <property type="component" value="Chromosome II"/>
</dbReference>
<feature type="transmembrane region" description="Helical" evidence="2">
    <location>
        <begin position="243"/>
        <end position="267"/>
    </location>
</feature>
<organism evidence="3 4">
    <name type="scientific">Fusarium venenatum</name>
    <dbReference type="NCBI Taxonomy" id="56646"/>
    <lineage>
        <taxon>Eukaryota</taxon>
        <taxon>Fungi</taxon>
        <taxon>Dikarya</taxon>
        <taxon>Ascomycota</taxon>
        <taxon>Pezizomycotina</taxon>
        <taxon>Sordariomycetes</taxon>
        <taxon>Hypocreomycetidae</taxon>
        <taxon>Hypocreales</taxon>
        <taxon>Nectriaceae</taxon>
        <taxon>Fusarium</taxon>
    </lineage>
</organism>
<protein>
    <submittedName>
        <fullName evidence="3">Uncharacterized protein</fullName>
    </submittedName>
</protein>
<evidence type="ECO:0000313" key="4">
    <source>
        <dbReference type="Proteomes" id="UP000245910"/>
    </source>
</evidence>
<keyword evidence="2" id="KW-0472">Membrane</keyword>
<dbReference type="STRING" id="56646.A0A2L2TG50"/>
<evidence type="ECO:0000256" key="2">
    <source>
        <dbReference type="SAM" id="Phobius"/>
    </source>
</evidence>
<evidence type="ECO:0000256" key="1">
    <source>
        <dbReference type="SAM" id="MobiDB-lite"/>
    </source>
</evidence>
<feature type="compositionally biased region" description="Polar residues" evidence="1">
    <location>
        <begin position="596"/>
        <end position="606"/>
    </location>
</feature>
<name>A0A2L2TG50_9HYPO</name>